<feature type="domain" description="Nucleoporin Nup120/160 beta-propeller" evidence="5">
    <location>
        <begin position="46"/>
        <end position="607"/>
    </location>
</feature>
<dbReference type="InterPro" id="IPR021717">
    <property type="entry name" value="Nucleoporin_Nup160"/>
</dbReference>
<comment type="caution">
    <text evidence="7">The sequence shown here is derived from an EMBL/GenBank/DDBJ whole genome shotgun (WGS) entry which is preliminary data.</text>
</comment>
<dbReference type="EMBL" id="JAFCMP010000117">
    <property type="protein sequence ID" value="KAG5185905.1"/>
    <property type="molecule type" value="Genomic_DNA"/>
</dbReference>
<feature type="region of interest" description="Disordered" evidence="4">
    <location>
        <begin position="1468"/>
        <end position="1495"/>
    </location>
</feature>
<dbReference type="GO" id="GO:0005643">
    <property type="term" value="C:nuclear pore"/>
    <property type="evidence" value="ECO:0007669"/>
    <property type="project" value="TreeGrafter"/>
</dbReference>
<sequence>MTLYREGQFADFEDGVGRSGSLAIDDGKHIFGSGAMLSGIGRSLMTWRCKGTALEVLETSAASPLDHDLVRLTLPAPIACTGAVQIFDQDNQVPVTLCVITAAGHVFRLVLAEPEEDLTDDDPSASAAKPSLLSPVAVAAGVLASIRLEDVPGAALGHVPEAEGGRYCHWKDRNTLALGVAPHHLLIVNLSTATGAQQSTSLEPKIRLLPEVSVAARMRTMWAGDKGAEVLAVSSAETTAGAAVVSLSQDWRLRVWSLQTGACTATADVRHLLGLEAAQLLSAAAAAAGAHASSRGTALSATFTDPTLPEVARFVMSLHCRGSMTGQAHHYLVDLRAGRHLDIHGELGQPCEGVDLLSAAVDIANSAVWAVWSPPAAASAGAAAAGSAAEPVSDVLCTYNLAELSDAYSHSAGAAAAAPERRHECRGAWRAALAAADAALADHARAGGWAAVARERGCAGLAALLLSVEAFYLQRVFVRGRFGRGAVERALVEFAPRRRERRALSRMTALQLQHEVLCAVRDELREASQALRGAIGGPADGAETLPPRVDAALTQLSDGWRAFLAAASRAVAAGDVPLALLLPPLRNEGSDADQSTVVVRRGGAGALLPGTLPLTEDQRDADLATLAACAAALARAVGAAAAFDDVVAAQLQAGGARLWQRSVDEVGGYGAGRGGYDGAYGDGGGGDGVSSRLQRLARERLVAAFVALLHPAAAAERQAAAAALVMDEEEESDAKDGRAARGELSPAAAAAVAHVCAQELQALYVEARDAACLLAVLAQPEYLGWTEWLEAELAVAIHFMEWACALFMTAQQRMLPPAPMVRDDVSWLFKPQLRAAAAAAPAHTAQQTVLEALLLALPPPHVPLLPMPAALLRMCARSAGGSGDGGSGALSAGGAPHARLTALEQFLYAAAQPRALLPLLGVALRGGGFASPATASAAAAAAAQLDEADAQALLRLRAEVAAECYLAEARRAGDAGDARAAERLYAASLQLFSAAIPREDLEPDDDHDTHPFIAECWHAAARAAAAAAAADESELRRATDVAAVALPRLNAFSQRLLRPLVRWPPLAPLLRELLLEGGGGGGGSGYSGSAEDVLNLLAEASAAALRRLAQLQQLMRALELTERSAPLNWDAAPALRLAGDAVRALPPAGSPARALVRAEEAALMSSQFRHAAKMKDFGAAADALCGNPDLQRRKDHTEELVLGLCENGRLGELCALSPCEERDPATSKLKWSLLLDVEAVLHQQADRSDAAMLVCGSSDASPPCVNYYACQYAFYTAQGAWRKAARAQLQLHRRLQTLPPPATSLAALRAQSAALSLALAALRRAPTPGERALIEIAAADAPAVMDVDDNSFDLQRQQQQAAGVRVRLTAPPELRAERALVRARVTLTEARAPPHATPHRIAAAQADSAEAAIGELLAAGCVEAAAALALAHWPQRAARARRDAALARVVAVLANACARYESNADGALETDMPLSDAGGAGPLTPPGARAGPEADRRRGDAWALLRELLFRLDGAETNFALHVAAVRAVLETRPRVPLPRWLVASIEGQRDGGGGAAAAALLLAAFAGGAAHPALLLGVLIEHGELIEACGIAARLFDLELADKGELAARRRGRRAGRDWVPYQTLDALFAACEQRLSAAAGGGDSAALRLAHDCARDALELYLRDVVGVLDGGGGGGGDGRALVALS</sequence>
<gene>
    <name evidence="7" type="ORF">JKP88DRAFT_310842</name>
</gene>
<dbReference type="Pfam" id="PF11715">
    <property type="entry name" value="Beta-prop_Nup120_160"/>
    <property type="match status" value="1"/>
</dbReference>
<organism evidence="7 8">
    <name type="scientific">Tribonema minus</name>
    <dbReference type="NCBI Taxonomy" id="303371"/>
    <lineage>
        <taxon>Eukaryota</taxon>
        <taxon>Sar</taxon>
        <taxon>Stramenopiles</taxon>
        <taxon>Ochrophyta</taxon>
        <taxon>PX clade</taxon>
        <taxon>Xanthophyceae</taxon>
        <taxon>Tribonematales</taxon>
        <taxon>Tribonemataceae</taxon>
        <taxon>Tribonema</taxon>
    </lineage>
</organism>
<evidence type="ECO:0000313" key="8">
    <source>
        <dbReference type="Proteomes" id="UP000664859"/>
    </source>
</evidence>
<evidence type="ECO:0000256" key="3">
    <source>
        <dbReference type="ARBA" id="ARBA00023242"/>
    </source>
</evidence>
<evidence type="ECO:0000256" key="2">
    <source>
        <dbReference type="ARBA" id="ARBA00022448"/>
    </source>
</evidence>
<dbReference type="GO" id="GO:0017056">
    <property type="term" value="F:structural constituent of nuclear pore"/>
    <property type="evidence" value="ECO:0007669"/>
    <property type="project" value="TreeGrafter"/>
</dbReference>
<name>A0A836CGQ6_9STRA</name>
<dbReference type="Pfam" id="PF23354">
    <property type="entry name" value="TPR_NUP160_120_M"/>
    <property type="match status" value="1"/>
</dbReference>
<dbReference type="PANTHER" id="PTHR21286:SF0">
    <property type="entry name" value="NUCLEAR PORE COMPLEX PROTEIN NUP160"/>
    <property type="match status" value="1"/>
</dbReference>
<keyword evidence="8" id="KW-1185">Reference proteome</keyword>
<dbReference type="InterPro" id="IPR056535">
    <property type="entry name" value="TPR_NUP160_M"/>
</dbReference>
<dbReference type="PANTHER" id="PTHR21286">
    <property type="entry name" value="NUCLEAR PORE COMPLEX PROTEIN NUP160"/>
    <property type="match status" value="1"/>
</dbReference>
<dbReference type="InterPro" id="IPR059141">
    <property type="entry name" value="Beta-prop_Nup120_160"/>
</dbReference>
<keyword evidence="2" id="KW-0813">Transport</keyword>
<evidence type="ECO:0000259" key="5">
    <source>
        <dbReference type="Pfam" id="PF11715"/>
    </source>
</evidence>
<feature type="domain" description="NUP160 middle TPR" evidence="6">
    <location>
        <begin position="1160"/>
        <end position="1323"/>
    </location>
</feature>
<evidence type="ECO:0000313" key="7">
    <source>
        <dbReference type="EMBL" id="KAG5185905.1"/>
    </source>
</evidence>
<reference evidence="7" key="1">
    <citation type="submission" date="2021-02" db="EMBL/GenBank/DDBJ databases">
        <title>First Annotated Genome of the Yellow-green Alga Tribonema minus.</title>
        <authorList>
            <person name="Mahan K.M."/>
        </authorList>
    </citation>
    <scope>NUCLEOTIDE SEQUENCE</scope>
    <source>
        <strain evidence="7">UTEX B ZZ1240</strain>
    </source>
</reference>
<comment type="subcellular location">
    <subcellularLocation>
        <location evidence="1">Nucleus</location>
    </subcellularLocation>
</comment>
<protein>
    <submittedName>
        <fullName evidence="7">Uncharacterized protein</fullName>
    </submittedName>
</protein>
<evidence type="ECO:0000259" key="6">
    <source>
        <dbReference type="Pfam" id="PF23354"/>
    </source>
</evidence>
<accession>A0A836CGQ6</accession>
<proteinExistence type="predicted"/>
<dbReference type="Proteomes" id="UP000664859">
    <property type="component" value="Unassembled WGS sequence"/>
</dbReference>
<evidence type="ECO:0000256" key="4">
    <source>
        <dbReference type="SAM" id="MobiDB-lite"/>
    </source>
</evidence>
<keyword evidence="3" id="KW-0539">Nucleus</keyword>
<evidence type="ECO:0000256" key="1">
    <source>
        <dbReference type="ARBA" id="ARBA00004123"/>
    </source>
</evidence>